<proteinExistence type="inferred from homology"/>
<evidence type="ECO:0000256" key="3">
    <source>
        <dbReference type="ARBA" id="ARBA00022475"/>
    </source>
</evidence>
<evidence type="ECO:0000256" key="7">
    <source>
        <dbReference type="RuleBase" id="RU363032"/>
    </source>
</evidence>
<name>A0A1H9E8Z4_9HYPH</name>
<keyword evidence="5 7" id="KW-1133">Transmembrane helix</keyword>
<protein>
    <submittedName>
        <fullName evidence="9">Molybdate/tungstate transport system permease protein</fullName>
    </submittedName>
</protein>
<evidence type="ECO:0000256" key="5">
    <source>
        <dbReference type="ARBA" id="ARBA00022989"/>
    </source>
</evidence>
<dbReference type="GO" id="GO:0055085">
    <property type="term" value="P:transmembrane transport"/>
    <property type="evidence" value="ECO:0007669"/>
    <property type="project" value="InterPro"/>
</dbReference>
<feature type="transmembrane region" description="Helical" evidence="7">
    <location>
        <begin position="12"/>
        <end position="34"/>
    </location>
</feature>
<evidence type="ECO:0000313" key="10">
    <source>
        <dbReference type="Proteomes" id="UP000199647"/>
    </source>
</evidence>
<feature type="transmembrane region" description="Helical" evidence="7">
    <location>
        <begin position="54"/>
        <end position="78"/>
    </location>
</feature>
<dbReference type="PANTHER" id="PTHR30183:SF3">
    <property type="entry name" value="MOLYBDENUM TRANSPORT SYSTEM PERMEASE PROTEIN MODB"/>
    <property type="match status" value="1"/>
</dbReference>
<gene>
    <name evidence="9" type="ORF">SAMN05216548_103104</name>
</gene>
<dbReference type="Gene3D" id="1.10.3720.10">
    <property type="entry name" value="MetI-like"/>
    <property type="match status" value="1"/>
</dbReference>
<dbReference type="OrthoDB" id="9795403at2"/>
<dbReference type="GO" id="GO:0005886">
    <property type="term" value="C:plasma membrane"/>
    <property type="evidence" value="ECO:0007669"/>
    <property type="project" value="UniProtKB-SubCell"/>
</dbReference>
<feature type="transmembrane region" description="Helical" evidence="7">
    <location>
        <begin position="228"/>
        <end position="251"/>
    </location>
</feature>
<evidence type="ECO:0000256" key="2">
    <source>
        <dbReference type="ARBA" id="ARBA00022448"/>
    </source>
</evidence>
<keyword evidence="6 7" id="KW-0472">Membrane</keyword>
<comment type="subcellular location">
    <subcellularLocation>
        <location evidence="1 7">Cell membrane</location>
        <topology evidence="1 7">Multi-pass membrane protein</topology>
    </subcellularLocation>
</comment>
<dbReference type="PROSITE" id="PS50928">
    <property type="entry name" value="ABC_TM1"/>
    <property type="match status" value="1"/>
</dbReference>
<accession>A0A1H9E8Z4</accession>
<dbReference type="AlphaFoldDB" id="A0A1H9E8Z4"/>
<evidence type="ECO:0000313" key="9">
    <source>
        <dbReference type="EMBL" id="SEQ22180.1"/>
    </source>
</evidence>
<dbReference type="Proteomes" id="UP000199647">
    <property type="component" value="Unassembled WGS sequence"/>
</dbReference>
<reference evidence="9 10" key="1">
    <citation type="submission" date="2016-10" db="EMBL/GenBank/DDBJ databases">
        <authorList>
            <person name="de Groot N.N."/>
        </authorList>
    </citation>
    <scope>NUCLEOTIDE SEQUENCE [LARGE SCALE GENOMIC DNA]</scope>
    <source>
        <strain evidence="9 10">A52C2</strain>
    </source>
</reference>
<dbReference type="CDD" id="cd06261">
    <property type="entry name" value="TM_PBP2"/>
    <property type="match status" value="1"/>
</dbReference>
<keyword evidence="3" id="KW-1003">Cell membrane</keyword>
<evidence type="ECO:0000256" key="6">
    <source>
        <dbReference type="ARBA" id="ARBA00023136"/>
    </source>
</evidence>
<evidence type="ECO:0000259" key="8">
    <source>
        <dbReference type="PROSITE" id="PS50928"/>
    </source>
</evidence>
<keyword evidence="4 7" id="KW-0812">Transmembrane</keyword>
<evidence type="ECO:0000256" key="4">
    <source>
        <dbReference type="ARBA" id="ARBA00022692"/>
    </source>
</evidence>
<sequence>MQTQQGEGRSSSPAASLVGALALILLLAPFVALASQTEWRTFGFAEGDLEAVRVSLLCSLASLALISLLGTPLAWWLARTQWRGRWLPDALLLLPLLSPPLAMGILLASFYGPYAPAGMLLQRAGISLSNSVPAFILAQCYGAGPYYVVAARAAFEGVPRPLEDVALTLGRTPREVFFSVTLPLARLGLIAGLAVAWVRALGEFGIVLIVAYYPQGIPVKLWVNLQDIGLTAVFPLLWLFFLVAMPLPLLLRFLARRRYGS</sequence>
<dbReference type="STRING" id="1855383.SAMN05216548_103104"/>
<feature type="transmembrane region" description="Helical" evidence="7">
    <location>
        <begin position="90"/>
        <end position="112"/>
    </location>
</feature>
<keyword evidence="10" id="KW-1185">Reference proteome</keyword>
<dbReference type="InterPro" id="IPR035906">
    <property type="entry name" value="MetI-like_sf"/>
</dbReference>
<dbReference type="PANTHER" id="PTHR30183">
    <property type="entry name" value="MOLYBDENUM TRANSPORT SYSTEM PERMEASE PROTEIN MODB"/>
    <property type="match status" value="1"/>
</dbReference>
<keyword evidence="2 7" id="KW-0813">Transport</keyword>
<organism evidence="9 10">
    <name type="scientific">Faunimonas pinastri</name>
    <dbReference type="NCBI Taxonomy" id="1855383"/>
    <lineage>
        <taxon>Bacteria</taxon>
        <taxon>Pseudomonadati</taxon>
        <taxon>Pseudomonadota</taxon>
        <taxon>Alphaproteobacteria</taxon>
        <taxon>Hyphomicrobiales</taxon>
        <taxon>Afifellaceae</taxon>
        <taxon>Faunimonas</taxon>
    </lineage>
</organism>
<dbReference type="EMBL" id="FOFG01000003">
    <property type="protein sequence ID" value="SEQ22180.1"/>
    <property type="molecule type" value="Genomic_DNA"/>
</dbReference>
<dbReference type="RefSeq" id="WP_092495722.1">
    <property type="nucleotide sequence ID" value="NZ_FOFG01000003.1"/>
</dbReference>
<dbReference type="Pfam" id="PF00528">
    <property type="entry name" value="BPD_transp_1"/>
    <property type="match status" value="1"/>
</dbReference>
<feature type="transmembrane region" description="Helical" evidence="7">
    <location>
        <begin position="132"/>
        <end position="155"/>
    </location>
</feature>
<feature type="domain" description="ABC transmembrane type-1" evidence="8">
    <location>
        <begin position="52"/>
        <end position="255"/>
    </location>
</feature>
<dbReference type="SUPFAM" id="SSF161098">
    <property type="entry name" value="MetI-like"/>
    <property type="match status" value="1"/>
</dbReference>
<dbReference type="InterPro" id="IPR000515">
    <property type="entry name" value="MetI-like"/>
</dbReference>
<comment type="similarity">
    <text evidence="7">Belongs to the binding-protein-dependent transport system permease family.</text>
</comment>
<evidence type="ECO:0000256" key="1">
    <source>
        <dbReference type="ARBA" id="ARBA00004651"/>
    </source>
</evidence>